<dbReference type="InterPro" id="IPR016181">
    <property type="entry name" value="Acyl_CoA_acyltransferase"/>
</dbReference>
<proteinExistence type="predicted"/>
<dbReference type="PROSITE" id="PS51186">
    <property type="entry name" value="GNAT"/>
    <property type="match status" value="1"/>
</dbReference>
<evidence type="ECO:0000313" key="2">
    <source>
        <dbReference type="EMBL" id="ODR58521.1"/>
    </source>
</evidence>
<protein>
    <submittedName>
        <fullName evidence="2">GNAT family N-acetyltransferase</fullName>
    </submittedName>
</protein>
<gene>
    <name evidence="2" type="ORF">BEI63_08430</name>
</gene>
<reference evidence="2 3" key="1">
    <citation type="submission" date="2016-08" db="EMBL/GenBank/DDBJ databases">
        <title>Characterization of Isolates of Eisenbergiella tayi Derived from Blood Cultures, Using Whole Genome Sequencing.</title>
        <authorList>
            <person name="Bernier A.-M."/>
            <person name="Burdz T."/>
            <person name="Wiebe D."/>
            <person name="Bernard K."/>
        </authorList>
    </citation>
    <scope>NUCLEOTIDE SEQUENCE [LARGE SCALE GENOMIC DNA]</scope>
    <source>
        <strain evidence="2 3">NML120146</strain>
    </source>
</reference>
<dbReference type="PANTHER" id="PTHR31143:SF2">
    <property type="entry name" value="FR47-LIKE DOMAIN-CONTAINING PROTEIN-RELATED"/>
    <property type="match status" value="1"/>
</dbReference>
<organism evidence="2 3">
    <name type="scientific">Eisenbergiella tayi</name>
    <dbReference type="NCBI Taxonomy" id="1432052"/>
    <lineage>
        <taxon>Bacteria</taxon>
        <taxon>Bacillati</taxon>
        <taxon>Bacillota</taxon>
        <taxon>Clostridia</taxon>
        <taxon>Lachnospirales</taxon>
        <taxon>Lachnospiraceae</taxon>
        <taxon>Eisenbergiella</taxon>
    </lineage>
</organism>
<dbReference type="SUPFAM" id="SSF55729">
    <property type="entry name" value="Acyl-CoA N-acyltransferases (Nat)"/>
    <property type="match status" value="1"/>
</dbReference>
<sequence length="273" mass="30819">MVRVGKDEMGFIGHLFENWEETMIWSCLQGVMGEAWADSLPDARSAQIVTGDFCFLAGEPDGELVGNIPASFPSRSILMASRDEGWGELIEACYGDRCVKFRRYALKKEKGVFERDVLESYVGRLPEEYVIRPIDGGLYRRILSEEWSHDLCSQFRDEGHFMQMGVGFVALWGEEIAGGASSYTVYREGIEIEIDVKEAHRRKGVARACAAQLILECLDRGIYPSWDAANPESLHLAETLGYHFDGSYVTYEVPICKETEERNMGKADEEQDV</sequence>
<dbReference type="Gene3D" id="3.40.630.110">
    <property type="entry name" value="GNAT acetyltransferase-like"/>
    <property type="match status" value="1"/>
</dbReference>
<comment type="caution">
    <text evidence="2">The sequence shown here is derived from an EMBL/GenBank/DDBJ whole genome shotgun (WGS) entry which is preliminary data.</text>
</comment>
<dbReference type="InterPro" id="IPR027365">
    <property type="entry name" value="GNAT_acetyltra_YdfB-like"/>
</dbReference>
<dbReference type="Gene3D" id="3.40.630.30">
    <property type="match status" value="1"/>
</dbReference>
<dbReference type="CDD" id="cd04301">
    <property type="entry name" value="NAT_SF"/>
    <property type="match status" value="1"/>
</dbReference>
<evidence type="ECO:0000313" key="3">
    <source>
        <dbReference type="Proteomes" id="UP000094869"/>
    </source>
</evidence>
<feature type="domain" description="N-acetyltransferase" evidence="1">
    <location>
        <begin position="126"/>
        <end position="269"/>
    </location>
</feature>
<dbReference type="EMBL" id="MEHD01000019">
    <property type="protein sequence ID" value="ODR58521.1"/>
    <property type="molecule type" value="Genomic_DNA"/>
</dbReference>
<name>A0ABX3AMI4_9FIRM</name>
<dbReference type="InterPro" id="IPR042573">
    <property type="entry name" value="GNAT_acetyltra_N"/>
</dbReference>
<evidence type="ECO:0000259" key="1">
    <source>
        <dbReference type="PROSITE" id="PS51186"/>
    </source>
</evidence>
<keyword evidence="3" id="KW-1185">Reference proteome</keyword>
<dbReference type="PANTHER" id="PTHR31143">
    <property type="match status" value="1"/>
</dbReference>
<dbReference type="Proteomes" id="UP000094869">
    <property type="component" value="Unassembled WGS sequence"/>
</dbReference>
<dbReference type="Pfam" id="PF12746">
    <property type="entry name" value="GNAT_acetyltran"/>
    <property type="match status" value="1"/>
</dbReference>
<dbReference type="RefSeq" id="WP_069409989.1">
    <property type="nucleotide sequence ID" value="NZ_DBFYTW010000119.1"/>
</dbReference>
<accession>A0ABX3AMI4</accession>
<dbReference type="InterPro" id="IPR000182">
    <property type="entry name" value="GNAT_dom"/>
</dbReference>